<dbReference type="RefSeq" id="WP_264308413.1">
    <property type="nucleotide sequence ID" value="NZ_CP109635.1"/>
</dbReference>
<protein>
    <submittedName>
        <fullName evidence="1">Uncharacterized protein</fullName>
    </submittedName>
</protein>
<sequence>MSDKKIVNFNIDVLWAVGFMIQTANERFIKFNERKEWFYYEDPDSIMYDEFDRVICDEQGHARHEMIKSYSTKNNLPEAVIFALNSLYLQDLMSNEFLEKILDEYAKEYSSEHEGGSISITGKRSQGVKFWRIARKLKGKKEKDLIWENICRGFGEHQLSVLDLTAQKEYPVEMGEHWGKMANIIRENYQEEFKKVHDQNNIELENEWIFSHFKFLGKGTGYQTFKKSDSDLYGNKAAGKRGISYGRWA</sequence>
<dbReference type="EMBL" id="CP109635">
    <property type="protein sequence ID" value="UYT10706.1"/>
    <property type="molecule type" value="Genomic_DNA"/>
</dbReference>
<dbReference type="AlphaFoldDB" id="A0AA46YTN8"/>
<gene>
    <name evidence="1" type="ORF">OF801_01835</name>
</gene>
<evidence type="ECO:0000313" key="1">
    <source>
        <dbReference type="EMBL" id="UYT10706.1"/>
    </source>
</evidence>
<organism evidence="1 2">
    <name type="scientific">Lactococcus garvieae</name>
    <dbReference type="NCBI Taxonomy" id="1363"/>
    <lineage>
        <taxon>Bacteria</taxon>
        <taxon>Bacillati</taxon>
        <taxon>Bacillota</taxon>
        <taxon>Bacilli</taxon>
        <taxon>Lactobacillales</taxon>
        <taxon>Streptococcaceae</taxon>
        <taxon>Lactococcus</taxon>
    </lineage>
</organism>
<proteinExistence type="predicted"/>
<dbReference type="Proteomes" id="UP001164042">
    <property type="component" value="Chromosome"/>
</dbReference>
<evidence type="ECO:0000313" key="2">
    <source>
        <dbReference type="Proteomes" id="UP001164042"/>
    </source>
</evidence>
<accession>A0AA46YTN8</accession>
<name>A0AA46YTN8_9LACT</name>
<reference evidence="1" key="1">
    <citation type="submission" date="2022-10" db="EMBL/GenBank/DDBJ databases">
        <title>Genome assembly of Lactococcus garvieae isolates from cricket gut.</title>
        <authorList>
            <person name="Luecke A.R."/>
            <person name="Brown A.M.V."/>
            <person name="Wakeman C.A."/>
        </authorList>
    </citation>
    <scope>NUCLEOTIDE SEQUENCE</scope>
    <source>
        <strain evidence="1">Alexii-11_2</strain>
    </source>
</reference>